<dbReference type="Ensembl" id="ENSOABT00000085047.1">
    <property type="protein sequence ID" value="ENSOABP00000066591.1"/>
    <property type="gene ID" value="ENSOABG00000030418.1"/>
</dbReference>
<feature type="region of interest" description="Disordered" evidence="6">
    <location>
        <begin position="1751"/>
        <end position="1831"/>
    </location>
</feature>
<feature type="region of interest" description="Disordered" evidence="6">
    <location>
        <begin position="1487"/>
        <end position="1522"/>
    </location>
</feature>
<dbReference type="GO" id="GO:0008017">
    <property type="term" value="F:microtubule binding"/>
    <property type="evidence" value="ECO:0007669"/>
    <property type="project" value="TreeGrafter"/>
</dbReference>
<dbReference type="InterPro" id="IPR048724">
    <property type="entry name" value="NuMA_N_HOOK"/>
</dbReference>
<dbReference type="InterPro" id="IPR051841">
    <property type="entry name" value="MT-Golgi_org_protein"/>
</dbReference>
<feature type="compositionally biased region" description="Polar residues" evidence="6">
    <location>
        <begin position="1763"/>
        <end position="1772"/>
    </location>
</feature>
<keyword evidence="9" id="KW-1185">Reference proteome</keyword>
<proteinExistence type="predicted"/>
<evidence type="ECO:0000256" key="3">
    <source>
        <dbReference type="ARBA" id="ARBA00022553"/>
    </source>
</evidence>
<feature type="compositionally biased region" description="Polar residues" evidence="6">
    <location>
        <begin position="1808"/>
        <end position="1821"/>
    </location>
</feature>
<dbReference type="GO" id="GO:0005737">
    <property type="term" value="C:cytoplasm"/>
    <property type="evidence" value="ECO:0007669"/>
    <property type="project" value="UniProtKB-SubCell"/>
</dbReference>
<evidence type="ECO:0000313" key="9">
    <source>
        <dbReference type="Proteomes" id="UP000472276"/>
    </source>
</evidence>
<feature type="coiled-coil region" evidence="5">
    <location>
        <begin position="355"/>
        <end position="403"/>
    </location>
</feature>
<evidence type="ECO:0000256" key="4">
    <source>
        <dbReference type="ARBA" id="ARBA00023054"/>
    </source>
</evidence>
<gene>
    <name evidence="8" type="primary">KIF5C</name>
</gene>
<keyword evidence="4 5" id="KW-0175">Coiled coil</keyword>
<dbReference type="Gene3D" id="1.10.287.1490">
    <property type="match status" value="3"/>
</dbReference>
<protein>
    <recommendedName>
        <fullName evidence="7">Nuclear mitotic apparatus protein 1 N-terminal hook domain-containing protein</fullName>
    </recommendedName>
</protein>
<feature type="coiled-coil region" evidence="5">
    <location>
        <begin position="1319"/>
        <end position="1440"/>
    </location>
</feature>
<dbReference type="Pfam" id="PF21670">
    <property type="entry name" value="HOOK_N_NuMA"/>
    <property type="match status" value="1"/>
</dbReference>
<accession>A0AAZ1XEL4</accession>
<reference evidence="9" key="1">
    <citation type="submission" date="2020-03" db="EMBL/GenBank/DDBJ databases">
        <title>Evolution of repeat sequences and sex chromosomes of tilapia species revealed by chromosome-level genomes.</title>
        <authorList>
            <person name="Xu L."/>
            <person name="Tao W."/>
            <person name="Wang D."/>
            <person name="Zhou Q."/>
        </authorList>
    </citation>
    <scope>NUCLEOTIDE SEQUENCE [LARGE SCALE GENOMIC DNA]</scope>
    <source>
        <strain evidence="9">Israel</strain>
    </source>
</reference>
<dbReference type="CDD" id="cd22224">
    <property type="entry name" value="HkD_NuMA"/>
    <property type="match status" value="1"/>
</dbReference>
<feature type="coiled-coil region" evidence="5">
    <location>
        <begin position="1126"/>
        <end position="1248"/>
    </location>
</feature>
<evidence type="ECO:0000313" key="8">
    <source>
        <dbReference type="Ensembl" id="ENSOABP00000066591.1"/>
    </source>
</evidence>
<dbReference type="Proteomes" id="UP000472276">
    <property type="component" value="Unassembled WGS sequence"/>
</dbReference>
<evidence type="ECO:0000256" key="1">
    <source>
        <dbReference type="ARBA" id="ARBA00004496"/>
    </source>
</evidence>
<dbReference type="PANTHER" id="PTHR18902:SF24">
    <property type="entry name" value="NUCLEAR MITOTIC APPARATUS PROTEIN 1"/>
    <property type="match status" value="1"/>
</dbReference>
<dbReference type="PANTHER" id="PTHR18902">
    <property type="entry name" value="NUCLEAR MITOTIC APPARATUS PROTEIN 1-RELATED"/>
    <property type="match status" value="1"/>
</dbReference>
<comment type="subcellular location">
    <subcellularLocation>
        <location evidence="1">Cytoplasm</location>
    </subcellularLocation>
</comment>
<feature type="compositionally biased region" description="Low complexity" evidence="6">
    <location>
        <begin position="1487"/>
        <end position="1502"/>
    </location>
</feature>
<reference evidence="8" key="3">
    <citation type="submission" date="2025-09" db="UniProtKB">
        <authorList>
            <consortium name="Ensembl"/>
        </authorList>
    </citation>
    <scope>IDENTIFICATION</scope>
</reference>
<feature type="compositionally biased region" description="Polar residues" evidence="6">
    <location>
        <begin position="1863"/>
        <end position="1877"/>
    </location>
</feature>
<feature type="domain" description="Nuclear mitotic apparatus protein 1 N-terminal hook" evidence="7">
    <location>
        <begin position="6"/>
        <end position="150"/>
    </location>
</feature>
<feature type="coiled-coil region" evidence="5">
    <location>
        <begin position="221"/>
        <end position="322"/>
    </location>
</feature>
<dbReference type="GO" id="GO:0005813">
    <property type="term" value="C:centrosome"/>
    <property type="evidence" value="ECO:0007669"/>
    <property type="project" value="TreeGrafter"/>
</dbReference>
<dbReference type="GO" id="GO:0000132">
    <property type="term" value="P:establishment of mitotic spindle orientation"/>
    <property type="evidence" value="ECO:0007669"/>
    <property type="project" value="TreeGrafter"/>
</dbReference>
<organism evidence="8 9">
    <name type="scientific">Oreochromis aureus</name>
    <name type="common">Israeli tilapia</name>
    <name type="synonym">Chromis aureus</name>
    <dbReference type="NCBI Taxonomy" id="47969"/>
    <lineage>
        <taxon>Eukaryota</taxon>
        <taxon>Metazoa</taxon>
        <taxon>Chordata</taxon>
        <taxon>Craniata</taxon>
        <taxon>Vertebrata</taxon>
        <taxon>Euteleostomi</taxon>
        <taxon>Actinopterygii</taxon>
        <taxon>Neopterygii</taxon>
        <taxon>Teleostei</taxon>
        <taxon>Neoteleostei</taxon>
        <taxon>Acanthomorphata</taxon>
        <taxon>Ovalentaria</taxon>
        <taxon>Cichlomorphae</taxon>
        <taxon>Cichliformes</taxon>
        <taxon>Cichlidae</taxon>
        <taxon>African cichlids</taxon>
        <taxon>Pseudocrenilabrinae</taxon>
        <taxon>Oreochromini</taxon>
        <taxon>Oreochromis</taxon>
    </lineage>
</organism>
<name>A0AAZ1XEL4_OREAU</name>
<evidence type="ECO:0000256" key="5">
    <source>
        <dbReference type="SAM" id="Coils"/>
    </source>
</evidence>
<reference evidence="8" key="2">
    <citation type="submission" date="2025-08" db="UniProtKB">
        <authorList>
            <consortium name="Ensembl"/>
        </authorList>
    </citation>
    <scope>IDENTIFICATION</scope>
</reference>
<feature type="compositionally biased region" description="Polar residues" evidence="6">
    <location>
        <begin position="1913"/>
        <end position="1922"/>
    </location>
</feature>
<evidence type="ECO:0000256" key="6">
    <source>
        <dbReference type="SAM" id="MobiDB-lite"/>
    </source>
</evidence>
<evidence type="ECO:0000259" key="7">
    <source>
        <dbReference type="Pfam" id="PF21670"/>
    </source>
</evidence>
<feature type="region of interest" description="Disordered" evidence="6">
    <location>
        <begin position="1856"/>
        <end position="1940"/>
    </location>
</feature>
<dbReference type="GO" id="GO:0005876">
    <property type="term" value="C:spindle microtubule"/>
    <property type="evidence" value="ECO:0007669"/>
    <property type="project" value="TreeGrafter"/>
</dbReference>
<dbReference type="GO" id="GO:0000922">
    <property type="term" value="C:spindle pole"/>
    <property type="evidence" value="ECO:0007669"/>
    <property type="project" value="TreeGrafter"/>
</dbReference>
<keyword evidence="3" id="KW-0597">Phosphoprotein</keyword>
<evidence type="ECO:0000256" key="2">
    <source>
        <dbReference type="ARBA" id="ARBA00022490"/>
    </source>
</evidence>
<feature type="coiled-coil region" evidence="5">
    <location>
        <begin position="436"/>
        <end position="1100"/>
    </location>
</feature>
<keyword evidence="2" id="KW-0963">Cytoplasm</keyword>
<feature type="compositionally biased region" description="Low complexity" evidence="6">
    <location>
        <begin position="1780"/>
        <end position="1790"/>
    </location>
</feature>
<sequence>MEMNLAVKSLLAWVNSLKLCDSELTIDDLQDGVIVLRLVYMLKKQPIPCLNDATEDQFRVIAEFLERDCRFNASKSSSLRWDHIRDGISLTAEISKVLLLLVYHDMMNDHCTLNMLDCDVERELAHLTSSFVMESEGCVYLSEELDAHLRGKHLTFSQEIFEQSAATSGTNMSSISSFLGDESPFFHRTSRIKFLDIETVASSSVSSSPLEDVMNTPKFQLRKMQRQMIKERDYRDSLERELASKIALIEQRESHINQLQYRLDKLKEEQGDQEHVTKEQINELEIKNNDLQKRLNEMLKQNKDLKTNTSLMERKVDELADENGVLSSQVRAVCSQLAVFETEVGRLTESQVSAQEEWRNKTNHLQSELNQATAQKELLTEQIQILQGKISCLEDEISKASKDEVGENMGPIVEREMLETEIRGLKNELETTHFSLKKAELEIHAKTQQLEECHQEIKEINEQRRVLQEEIRVLKLQLEQVEQQKNEQTDRLQQHIAACEQEIKKLQEIKQAKEDLLRQTEEKVNDLETKLTAATSLLAVKEQQINSLKDEVDMLTDETNKNKDEIQAKEEELSKLLLEKSNVQETLSDTIQILTAQVEDLSSSLKQAEQEIHMKQDLLDKTTQENVQQRELLQQQIAEHMEALEKQKTVSQDEMKRLNADIHAKEEQLARLETEASTRSELLQQELDDLNNQIKSMTHSLEMAKDQVQAREALMAKQQEESTLHIEELRKHISVLEAEVNRLKQEIQTKEAEVDEMKNDNCKESEALKNEIQTLQGQVQCLNEALKTATEQAEVKENLLKQKEFEFSQEKDSLQNMMMTSEDEVKRLREQVEAKEEQLITLQKEGSVHSDMLQQEIETLKSNVNTMRESLTKAEEEFQKQLVVLEKQEQESVVQKELLQRQLSASEEEMKRMKNEVQAKEEQMVRLETEASTCSKLLQQELDDLNNQIKSMTHSLEMAKDQVQAREALMAKQQEESTLHIEELRKHISVLEAEVNRLKQEIQTKEAEVDEIKFDKCKESEALQNEIQTLQGQVQCLNESLKSATEQAEVKENLLKQKEFEFSQEKNSLQNMMMTSEDEVKRLREQVEAKEEQLITLQKEGSVHSDMLQQEIETLKKQVCDTSEYLTKAEEKVKVLQAELSVVNALAADKDQSINTLREEVTAQANLVQKTKAEAEANEKMVGEIKRESSKQTYVLQNEIQNLKEEVERLLAKEQKLVETQQESAQQINLLQQQLASATAELTQNEATHAANIRLKETVQEMQVTTLKEKEALVQEKQVLLVRILQAEKDHEAIVFEKERLLQANLALERENVASRKLESVLQQELEILKMQNEKLLKEREKAEEIELIKRDLQEQLATKSEAAEHYKAQMEKAANHYNSKKQLLQQSQEEVDALKLSLEAKEREMHTMIMEKKVLQLDLDKAQANEKTLSHRVASLEAQLACADQNLRVQNKIHATGGSATGSCFFEVPYSNSGVCTRAQVKRAMSSDSLDQSSLEDSLNSTRKLSAPDESSTPLVRSSERLAAKRRGLKAESLETLYFTPINTRQVKRTGAEEIMDSTQKNPTSSVKRRRTTQVINITMTKKTPGCGEADETFYSLASARSQPNLANANSARPVSMELFDTPARRTSCASDQLIGLPGYRRSTIHVQPTSTFCVGAENEPDGGPEDWLRIAELQARNKACLPHLKSSYPVESETGRSGPLVFTDEELRTGDPSDTIRRASMVPSQLRDSLISHRQSLMLGQVGAAAGTRSDRLSLMPGQLPSRTTSSYQLRSPKGTKQSSSTLSLHQTSPEKKMKASCFPRPLTPKNRSVSSGPSSSTLRAALSPADRRQSMMFTIENTPKSNNYLKKHLNKLRSSARKSPGNSLKKSPAQTSARMYQEKMPSGSSRAGVRQAGRTGNFKSPQVVMKGSRKSPQAASRSAKSPGLTASARKMMRRMKV</sequence>